<dbReference type="GO" id="GO:0009379">
    <property type="term" value="C:Holliday junction helicase complex"/>
    <property type="evidence" value="ECO:0007669"/>
    <property type="project" value="InterPro"/>
</dbReference>
<feature type="region of interest" description="Domain III" evidence="6">
    <location>
        <begin position="141"/>
        <end position="192"/>
    </location>
</feature>
<dbReference type="GO" id="GO:0006310">
    <property type="term" value="P:DNA recombination"/>
    <property type="evidence" value="ECO:0007669"/>
    <property type="project" value="UniProtKB-UniRule"/>
</dbReference>
<dbReference type="GO" id="GO:0005737">
    <property type="term" value="C:cytoplasm"/>
    <property type="evidence" value="ECO:0007669"/>
    <property type="project" value="UniProtKB-SubCell"/>
</dbReference>
<dbReference type="CDD" id="cd14332">
    <property type="entry name" value="UBA_RuvA_C"/>
    <property type="match status" value="1"/>
</dbReference>
<evidence type="ECO:0000256" key="6">
    <source>
        <dbReference type="HAMAP-Rule" id="MF_00031"/>
    </source>
</evidence>
<protein>
    <recommendedName>
        <fullName evidence="6">Holliday junction branch migration complex subunit RuvA</fullName>
    </recommendedName>
</protein>
<dbReference type="SMART" id="SM00278">
    <property type="entry name" value="HhH1"/>
    <property type="match status" value="2"/>
</dbReference>
<feature type="region of interest" description="Domain I" evidence="6">
    <location>
        <begin position="1"/>
        <end position="64"/>
    </location>
</feature>
<evidence type="ECO:0000313" key="8">
    <source>
        <dbReference type="EMBL" id="OGM89044.1"/>
    </source>
</evidence>
<organism evidence="8 9">
    <name type="scientific">Candidatus Wolfebacteria bacterium RBG_13_41_7</name>
    <dbReference type="NCBI Taxonomy" id="1802554"/>
    <lineage>
        <taxon>Bacteria</taxon>
        <taxon>Candidatus Wolfeibacteriota</taxon>
    </lineage>
</organism>
<keyword evidence="8" id="KW-0378">Hydrolase</keyword>
<dbReference type="AlphaFoldDB" id="A0A1F8DKB9"/>
<comment type="subcellular location">
    <subcellularLocation>
        <location evidence="6">Cytoplasm</location>
    </subcellularLocation>
</comment>
<proteinExistence type="inferred from homology"/>
<comment type="caution">
    <text evidence="8">The sequence shown here is derived from an EMBL/GenBank/DDBJ whole genome shotgun (WGS) entry which is preliminary data.</text>
</comment>
<feature type="domain" description="Helix-hairpin-helix DNA-binding motif class 1" evidence="7">
    <location>
        <begin position="73"/>
        <end position="92"/>
    </location>
</feature>
<reference evidence="8 9" key="1">
    <citation type="journal article" date="2016" name="Nat. Commun.">
        <title>Thousands of microbial genomes shed light on interconnected biogeochemical processes in an aquifer system.</title>
        <authorList>
            <person name="Anantharaman K."/>
            <person name="Brown C.T."/>
            <person name="Hug L.A."/>
            <person name="Sharon I."/>
            <person name="Castelle C.J."/>
            <person name="Probst A.J."/>
            <person name="Thomas B.C."/>
            <person name="Singh A."/>
            <person name="Wilkins M.J."/>
            <person name="Karaoz U."/>
            <person name="Brodie E.L."/>
            <person name="Williams K.H."/>
            <person name="Hubbard S.S."/>
            <person name="Banfield J.F."/>
        </authorList>
    </citation>
    <scope>NUCLEOTIDE SEQUENCE [LARGE SCALE GENOMIC DNA]</scope>
</reference>
<dbReference type="HAMAP" id="MF_00031">
    <property type="entry name" value="DNA_HJ_migration_RuvA"/>
    <property type="match status" value="1"/>
</dbReference>
<evidence type="ECO:0000256" key="1">
    <source>
        <dbReference type="ARBA" id="ARBA00022490"/>
    </source>
</evidence>
<comment type="function">
    <text evidence="6">The RuvA-RuvB-RuvC complex processes Holliday junction (HJ) DNA during genetic recombination and DNA repair, while the RuvA-RuvB complex plays an important role in the rescue of blocked DNA replication forks via replication fork reversal (RFR). RuvA specifically binds to HJ cruciform DNA, conferring on it an open structure. The RuvB hexamer acts as an ATP-dependent pump, pulling dsDNA into and through the RuvAB complex. HJ branch migration allows RuvC to scan DNA until it finds its consensus sequence, where it cleaves and resolves the cruciform DNA.</text>
</comment>
<dbReference type="SUPFAM" id="SSF47781">
    <property type="entry name" value="RuvA domain 2-like"/>
    <property type="match status" value="1"/>
</dbReference>
<dbReference type="InterPro" id="IPR010994">
    <property type="entry name" value="RuvA_2-like"/>
</dbReference>
<dbReference type="InterPro" id="IPR012340">
    <property type="entry name" value="NA-bd_OB-fold"/>
</dbReference>
<dbReference type="Pfam" id="PF07499">
    <property type="entry name" value="RuvA_C"/>
    <property type="match status" value="1"/>
</dbReference>
<comment type="similarity">
    <text evidence="6">Belongs to the RuvA family.</text>
</comment>
<dbReference type="NCBIfam" id="TIGR00084">
    <property type="entry name" value="ruvA"/>
    <property type="match status" value="1"/>
</dbReference>
<keyword evidence="4 6" id="KW-0233">DNA recombination</keyword>
<comment type="domain">
    <text evidence="6">Has three domains with a flexible linker between the domains II and III and assumes an 'L' shape. Domain III is highly mobile and contacts RuvB.</text>
</comment>
<dbReference type="InterPro" id="IPR000085">
    <property type="entry name" value="RuvA"/>
</dbReference>
<dbReference type="InterPro" id="IPR013849">
    <property type="entry name" value="DNA_helicase_Holl-junc_RuvA_I"/>
</dbReference>
<dbReference type="GO" id="GO:0048476">
    <property type="term" value="C:Holliday junction resolvase complex"/>
    <property type="evidence" value="ECO:0007669"/>
    <property type="project" value="UniProtKB-UniRule"/>
</dbReference>
<dbReference type="GO" id="GO:0006281">
    <property type="term" value="P:DNA repair"/>
    <property type="evidence" value="ECO:0007669"/>
    <property type="project" value="UniProtKB-UniRule"/>
</dbReference>
<dbReference type="SUPFAM" id="SSF50249">
    <property type="entry name" value="Nucleic acid-binding proteins"/>
    <property type="match status" value="1"/>
</dbReference>
<evidence type="ECO:0000259" key="7">
    <source>
        <dbReference type="SMART" id="SM00278"/>
    </source>
</evidence>
<evidence type="ECO:0000313" key="9">
    <source>
        <dbReference type="Proteomes" id="UP000182002"/>
    </source>
</evidence>
<keyword evidence="8" id="KW-0347">Helicase</keyword>
<keyword evidence="8" id="KW-0067">ATP-binding</keyword>
<sequence>MIYSILGKLIAKTRQFVAVDIAGLGIKVLITQKTFQKLPKIGEKVNLLCYFYSSQNGFELYGFFDQKERDVFEMLNSINGIGPKAALKILSEIKAESLLSAISRGKSEILMKTAGVGAKKANRIILELGDKIKNQKFSDSDDNFEVDSELEEVFKTLGYKQKQIREAVEKISPKLKTLQERLKSALKILSGR</sequence>
<dbReference type="Gene3D" id="1.10.150.20">
    <property type="entry name" value="5' to 3' exonuclease, C-terminal subdomain"/>
    <property type="match status" value="1"/>
</dbReference>
<evidence type="ECO:0000256" key="5">
    <source>
        <dbReference type="ARBA" id="ARBA00023204"/>
    </source>
</evidence>
<gene>
    <name evidence="6" type="primary">ruvA</name>
    <name evidence="8" type="ORF">A3J77_02100</name>
</gene>
<dbReference type="GO" id="GO:0000400">
    <property type="term" value="F:four-way junction DNA binding"/>
    <property type="evidence" value="ECO:0007669"/>
    <property type="project" value="UniProtKB-UniRule"/>
</dbReference>
<dbReference type="Pfam" id="PF14520">
    <property type="entry name" value="HHH_5"/>
    <property type="match status" value="1"/>
</dbReference>
<dbReference type="InterPro" id="IPR011114">
    <property type="entry name" value="RuvA_C"/>
</dbReference>
<feature type="domain" description="Helix-hairpin-helix DNA-binding motif class 1" evidence="7">
    <location>
        <begin position="108"/>
        <end position="127"/>
    </location>
</feature>
<dbReference type="Pfam" id="PF01330">
    <property type="entry name" value="RuvA_N"/>
    <property type="match status" value="1"/>
</dbReference>
<dbReference type="Proteomes" id="UP000182002">
    <property type="component" value="Unassembled WGS sequence"/>
</dbReference>
<keyword evidence="1 6" id="KW-0963">Cytoplasm</keyword>
<keyword evidence="3 6" id="KW-0238">DNA-binding</keyword>
<evidence type="ECO:0000256" key="3">
    <source>
        <dbReference type="ARBA" id="ARBA00023125"/>
    </source>
</evidence>
<keyword evidence="2 6" id="KW-0227">DNA damage</keyword>
<accession>A0A1F8DKB9</accession>
<evidence type="ECO:0000256" key="4">
    <source>
        <dbReference type="ARBA" id="ARBA00023172"/>
    </source>
</evidence>
<keyword evidence="5 6" id="KW-0234">DNA repair</keyword>
<dbReference type="EMBL" id="MGIO01000037">
    <property type="protein sequence ID" value="OGM89044.1"/>
    <property type="molecule type" value="Genomic_DNA"/>
</dbReference>
<dbReference type="InterPro" id="IPR003583">
    <property type="entry name" value="Hlx-hairpin-Hlx_DNA-bd_motif"/>
</dbReference>
<dbReference type="Gene3D" id="2.40.50.140">
    <property type="entry name" value="Nucleic acid-binding proteins"/>
    <property type="match status" value="1"/>
</dbReference>
<keyword evidence="8" id="KW-0547">Nucleotide-binding</keyword>
<dbReference type="GO" id="GO:0009378">
    <property type="term" value="F:four-way junction helicase activity"/>
    <property type="evidence" value="ECO:0007669"/>
    <property type="project" value="InterPro"/>
</dbReference>
<dbReference type="GO" id="GO:0005524">
    <property type="term" value="F:ATP binding"/>
    <property type="evidence" value="ECO:0007669"/>
    <property type="project" value="InterPro"/>
</dbReference>
<comment type="subunit">
    <text evidence="6">Homotetramer. Forms an RuvA(8)-RuvB(12)-Holliday junction (HJ) complex. HJ DNA is sandwiched between 2 RuvA tetramers; dsDNA enters through RuvA and exits via RuvB. An RuvB hexamer assembles on each DNA strand where it exits the tetramer. Each RuvB hexamer is contacted by two RuvA subunits (via domain III) on 2 adjacent RuvB subunits; this complex drives branch migration. In the full resolvosome a probable DNA-RuvA(4)-RuvB(12)-RuvC(2) complex forms which resolves the HJ.</text>
</comment>
<evidence type="ECO:0000256" key="2">
    <source>
        <dbReference type="ARBA" id="ARBA00022763"/>
    </source>
</evidence>
<comment type="caution">
    <text evidence="6">Lacks conserved residue(s) required for the propagation of feature annotation.</text>
</comment>
<name>A0A1F8DKB9_9BACT</name>